<keyword evidence="2" id="KW-1185">Reference proteome</keyword>
<dbReference type="Proteomes" id="UP001060170">
    <property type="component" value="Chromosome 9"/>
</dbReference>
<dbReference type="EMBL" id="CM045873">
    <property type="protein sequence ID" value="KAI7947852.1"/>
    <property type="molecule type" value="Genomic_DNA"/>
</dbReference>
<gene>
    <name evidence="1" type="ORF">MJO28_009760</name>
</gene>
<evidence type="ECO:0000313" key="1">
    <source>
        <dbReference type="EMBL" id="KAI7947852.1"/>
    </source>
</evidence>
<sequence length="112" mass="12951">MIGPQAPALPNCMGGVNEDDWDDVQDNQNEGHHVAHPSAAYSKHKKLPDNIPRRLEDMELDKLCSRCLKHGQYQRPLAEEKVELDDTYYKYMKTIHRIACKHLLKTQAVWVI</sequence>
<evidence type="ECO:0000313" key="2">
    <source>
        <dbReference type="Proteomes" id="UP001060170"/>
    </source>
</evidence>
<protein>
    <submittedName>
        <fullName evidence="1">Uncharacterized protein</fullName>
    </submittedName>
</protein>
<reference evidence="2" key="1">
    <citation type="journal article" date="2018" name="BMC Genomics">
        <title>Genomic insights into host adaptation between the wheat stripe rust pathogen (Puccinia striiformis f. sp. tritici) and the barley stripe rust pathogen (Puccinia striiformis f. sp. hordei).</title>
        <authorList>
            <person name="Xia C."/>
            <person name="Wang M."/>
            <person name="Yin C."/>
            <person name="Cornejo O.E."/>
            <person name="Hulbert S.H."/>
            <person name="Chen X."/>
        </authorList>
    </citation>
    <scope>NUCLEOTIDE SEQUENCE [LARGE SCALE GENOMIC DNA]</scope>
    <source>
        <strain evidence="2">93-210</strain>
    </source>
</reference>
<reference evidence="2" key="2">
    <citation type="journal article" date="2018" name="Mol. Plant Microbe Interact.">
        <title>Genome sequence resources for the wheat stripe rust pathogen (Puccinia striiformis f. sp. tritici) and the barley stripe rust pathogen (Puccinia striiformis f. sp. hordei).</title>
        <authorList>
            <person name="Xia C."/>
            <person name="Wang M."/>
            <person name="Yin C."/>
            <person name="Cornejo O.E."/>
            <person name="Hulbert S.H."/>
            <person name="Chen X."/>
        </authorList>
    </citation>
    <scope>NUCLEOTIDE SEQUENCE [LARGE SCALE GENOMIC DNA]</scope>
    <source>
        <strain evidence="2">93-210</strain>
    </source>
</reference>
<comment type="caution">
    <text evidence="1">The sequence shown here is derived from an EMBL/GenBank/DDBJ whole genome shotgun (WGS) entry which is preliminary data.</text>
</comment>
<accession>A0ACC0E9A4</accession>
<proteinExistence type="predicted"/>
<organism evidence="1 2">
    <name type="scientific">Puccinia striiformis f. sp. tritici</name>
    <dbReference type="NCBI Taxonomy" id="168172"/>
    <lineage>
        <taxon>Eukaryota</taxon>
        <taxon>Fungi</taxon>
        <taxon>Dikarya</taxon>
        <taxon>Basidiomycota</taxon>
        <taxon>Pucciniomycotina</taxon>
        <taxon>Pucciniomycetes</taxon>
        <taxon>Pucciniales</taxon>
        <taxon>Pucciniaceae</taxon>
        <taxon>Puccinia</taxon>
    </lineage>
</organism>
<name>A0ACC0E9A4_9BASI</name>
<reference evidence="1 2" key="3">
    <citation type="journal article" date="2022" name="Microbiol. Spectr.">
        <title>Folding features and dynamics of 3D genome architecture in plant fungal pathogens.</title>
        <authorList>
            <person name="Xia C."/>
        </authorList>
    </citation>
    <scope>NUCLEOTIDE SEQUENCE [LARGE SCALE GENOMIC DNA]</scope>
    <source>
        <strain evidence="1 2">93-210</strain>
    </source>
</reference>